<name>A0A6N7W108_ACIFE</name>
<evidence type="ECO:0000313" key="7">
    <source>
        <dbReference type="EMBL" id="MSS82985.1"/>
    </source>
</evidence>
<dbReference type="SUPFAM" id="SSF46785">
    <property type="entry name" value="Winged helix' DNA-binding domain"/>
    <property type="match status" value="1"/>
</dbReference>
<dbReference type="InterPro" id="IPR000835">
    <property type="entry name" value="HTH_MarR-typ"/>
</dbReference>
<dbReference type="GO" id="GO:0005737">
    <property type="term" value="C:cytoplasm"/>
    <property type="evidence" value="ECO:0007669"/>
    <property type="project" value="UniProtKB-SubCell"/>
</dbReference>
<proteinExistence type="predicted"/>
<keyword evidence="2" id="KW-0963">Cytoplasm</keyword>
<dbReference type="GO" id="GO:0006950">
    <property type="term" value="P:response to stress"/>
    <property type="evidence" value="ECO:0007669"/>
    <property type="project" value="TreeGrafter"/>
</dbReference>
<evidence type="ECO:0000256" key="3">
    <source>
        <dbReference type="ARBA" id="ARBA00023015"/>
    </source>
</evidence>
<evidence type="ECO:0000259" key="6">
    <source>
        <dbReference type="PROSITE" id="PS50995"/>
    </source>
</evidence>
<dbReference type="GO" id="GO:0003700">
    <property type="term" value="F:DNA-binding transcription factor activity"/>
    <property type="evidence" value="ECO:0007669"/>
    <property type="project" value="InterPro"/>
</dbReference>
<comment type="subcellular location">
    <subcellularLocation>
        <location evidence="1">Cytoplasm</location>
    </subcellularLocation>
</comment>
<dbReference type="PRINTS" id="PR00598">
    <property type="entry name" value="HTHMARR"/>
</dbReference>
<dbReference type="PROSITE" id="PS50995">
    <property type="entry name" value="HTH_MARR_2"/>
    <property type="match status" value="1"/>
</dbReference>
<comment type="caution">
    <text evidence="7">The sequence shown here is derived from an EMBL/GenBank/DDBJ whole genome shotgun (WGS) entry which is preliminary data.</text>
</comment>
<organism evidence="7 8">
    <name type="scientific">Acidaminococcus fermentans</name>
    <dbReference type="NCBI Taxonomy" id="905"/>
    <lineage>
        <taxon>Bacteria</taxon>
        <taxon>Bacillati</taxon>
        <taxon>Bacillota</taxon>
        <taxon>Negativicutes</taxon>
        <taxon>Acidaminococcales</taxon>
        <taxon>Acidaminococcaceae</taxon>
        <taxon>Acidaminococcus</taxon>
    </lineage>
</organism>
<evidence type="ECO:0000256" key="5">
    <source>
        <dbReference type="ARBA" id="ARBA00023163"/>
    </source>
</evidence>
<dbReference type="AlphaFoldDB" id="A0A6N7W108"/>
<dbReference type="Gene3D" id="1.10.10.10">
    <property type="entry name" value="Winged helix-like DNA-binding domain superfamily/Winged helix DNA-binding domain"/>
    <property type="match status" value="1"/>
</dbReference>
<keyword evidence="3" id="KW-0805">Transcription regulation</keyword>
<sequence length="152" mass="17284">MNEKDACNPLLLKNQLCFPLYASARKIVAAYTPFLKEIGLTYAQYVTMMVLWEEKSTTMHDLGKRLYLDSGTLTPVLKKLEAMGYVKRSRKPEDERIVMVEITPDGLALRDKALKVPHAMGCLINRKGPLFTAEEVADLKEKLYRILHVLEG</sequence>
<dbReference type="SMART" id="SM00347">
    <property type="entry name" value="HTH_MARR"/>
    <property type="match status" value="1"/>
</dbReference>
<dbReference type="OrthoDB" id="9806864at2"/>
<keyword evidence="4" id="KW-0238">DNA-binding</keyword>
<dbReference type="Pfam" id="PF22381">
    <property type="entry name" value="Staph_reg_Sar_Rot"/>
    <property type="match status" value="1"/>
</dbReference>
<dbReference type="PANTHER" id="PTHR33164:SF5">
    <property type="entry name" value="ORGANIC HYDROPEROXIDE RESISTANCE TRANSCRIPTIONAL REGULATOR"/>
    <property type="match status" value="1"/>
</dbReference>
<gene>
    <name evidence="7" type="ORF">FX155_10335</name>
</gene>
<dbReference type="GO" id="GO:0003677">
    <property type="term" value="F:DNA binding"/>
    <property type="evidence" value="ECO:0007669"/>
    <property type="project" value="UniProtKB-KW"/>
</dbReference>
<keyword evidence="5" id="KW-0804">Transcription</keyword>
<evidence type="ECO:0000256" key="2">
    <source>
        <dbReference type="ARBA" id="ARBA00022490"/>
    </source>
</evidence>
<feature type="domain" description="HTH marR-type" evidence="6">
    <location>
        <begin position="13"/>
        <end position="148"/>
    </location>
</feature>
<dbReference type="PANTHER" id="PTHR33164">
    <property type="entry name" value="TRANSCRIPTIONAL REGULATOR, MARR FAMILY"/>
    <property type="match status" value="1"/>
</dbReference>
<protein>
    <submittedName>
        <fullName evidence="7">MarR family transcriptional regulator</fullName>
    </submittedName>
</protein>
<dbReference type="FunFam" id="1.10.10.10:FF:000163">
    <property type="entry name" value="MarR family transcriptional regulator"/>
    <property type="match status" value="1"/>
</dbReference>
<dbReference type="EMBL" id="VULN01000018">
    <property type="protein sequence ID" value="MSS82985.1"/>
    <property type="molecule type" value="Genomic_DNA"/>
</dbReference>
<reference evidence="7 8" key="1">
    <citation type="submission" date="2019-08" db="EMBL/GenBank/DDBJ databases">
        <title>In-depth cultivation of the pig gut microbiome towards novel bacterial diversity and tailored functional studies.</title>
        <authorList>
            <person name="Wylensek D."/>
            <person name="Hitch T.C.A."/>
            <person name="Clavel T."/>
        </authorList>
    </citation>
    <scope>NUCLEOTIDE SEQUENCE [LARGE SCALE GENOMIC DNA]</scope>
    <source>
        <strain evidence="7 8">WCA-389-WT-5B</strain>
    </source>
</reference>
<dbReference type="InterPro" id="IPR039422">
    <property type="entry name" value="MarR/SlyA-like"/>
</dbReference>
<evidence type="ECO:0000313" key="8">
    <source>
        <dbReference type="Proteomes" id="UP000441455"/>
    </source>
</evidence>
<dbReference type="Proteomes" id="UP000441455">
    <property type="component" value="Unassembled WGS sequence"/>
</dbReference>
<dbReference type="InterPro" id="IPR055166">
    <property type="entry name" value="Transc_reg_Sar_Rot_HTH"/>
</dbReference>
<dbReference type="InterPro" id="IPR036390">
    <property type="entry name" value="WH_DNA-bd_sf"/>
</dbReference>
<accession>A0A6N7W108</accession>
<evidence type="ECO:0000256" key="1">
    <source>
        <dbReference type="ARBA" id="ARBA00004496"/>
    </source>
</evidence>
<evidence type="ECO:0000256" key="4">
    <source>
        <dbReference type="ARBA" id="ARBA00023125"/>
    </source>
</evidence>
<dbReference type="InterPro" id="IPR036388">
    <property type="entry name" value="WH-like_DNA-bd_sf"/>
</dbReference>